<organism evidence="1 2">
    <name type="scientific">Roseovarius albus</name>
    <dbReference type="NCBI Taxonomy" id="1247867"/>
    <lineage>
        <taxon>Bacteria</taxon>
        <taxon>Pseudomonadati</taxon>
        <taxon>Pseudomonadota</taxon>
        <taxon>Alphaproteobacteria</taxon>
        <taxon>Rhodobacterales</taxon>
        <taxon>Roseobacteraceae</taxon>
        <taxon>Roseovarius</taxon>
    </lineage>
</organism>
<accession>A0A1X7A4B2</accession>
<dbReference type="Pfam" id="PF07183">
    <property type="entry name" value="DUF1403"/>
    <property type="match status" value="1"/>
</dbReference>
<dbReference type="OrthoDB" id="7865302at2"/>
<dbReference type="Proteomes" id="UP000193061">
    <property type="component" value="Unassembled WGS sequence"/>
</dbReference>
<evidence type="ECO:0008006" key="3">
    <source>
        <dbReference type="Google" id="ProtNLM"/>
    </source>
</evidence>
<proteinExistence type="predicted"/>
<dbReference type="EMBL" id="FWFX01000016">
    <property type="protein sequence ID" value="SLN70316.1"/>
    <property type="molecule type" value="Genomic_DNA"/>
</dbReference>
<reference evidence="1 2" key="1">
    <citation type="submission" date="2017-03" db="EMBL/GenBank/DDBJ databases">
        <authorList>
            <person name="Afonso C.L."/>
            <person name="Miller P.J."/>
            <person name="Scott M.A."/>
            <person name="Spackman E."/>
            <person name="Goraichik I."/>
            <person name="Dimitrov K.M."/>
            <person name="Suarez D.L."/>
            <person name="Swayne D.E."/>
        </authorList>
    </citation>
    <scope>NUCLEOTIDE SEQUENCE [LARGE SCALE GENOMIC DNA]</scope>
    <source>
        <strain evidence="1 2">CECT 7450</strain>
    </source>
</reference>
<keyword evidence="2" id="KW-1185">Reference proteome</keyword>
<protein>
    <recommendedName>
        <fullName evidence="3">DUF1403 family protein</fullName>
    </recommendedName>
</protein>
<dbReference type="InterPro" id="IPR009843">
    <property type="entry name" value="DUF1403"/>
</dbReference>
<gene>
    <name evidence="1" type="ORF">ROA7450_03839</name>
</gene>
<sequence length="305" mass="32671">MTYVPANLHDALETLPQMPSWITQARPESLTDVAFMSGAALSHLHHILNCSGVPLALLRARLALQAAEACVALSGRSERGSELRDELHLLRPGDQPGPAGATLLCWQRAVARPVSVGTLAKALPQIPGEEIGDFLDTEHLSGQGDPIARVATVLERVLISYPQDEVMAAILADTVLAQAFGWDHIVPLLSVGLKPGDWRKRGDDLRLACHRAVVSSVYELLPLAVDLTRRAARLQAVAPKLRAKGAGTAVQMFLTHDAVTPAKLSAPAGGTGLSDRGARRFCERLVELGVACELTGRDTFRIYGI</sequence>
<evidence type="ECO:0000313" key="2">
    <source>
        <dbReference type="Proteomes" id="UP000193061"/>
    </source>
</evidence>
<evidence type="ECO:0000313" key="1">
    <source>
        <dbReference type="EMBL" id="SLN70316.1"/>
    </source>
</evidence>
<dbReference type="AlphaFoldDB" id="A0A1X7A4B2"/>
<name>A0A1X7A4B2_9RHOB</name>